<keyword evidence="2" id="KW-1185">Reference proteome</keyword>
<dbReference type="Proteomes" id="UP001356170">
    <property type="component" value="Unassembled WGS sequence"/>
</dbReference>
<evidence type="ECO:0000313" key="1">
    <source>
        <dbReference type="EMBL" id="MEF2154650.1"/>
    </source>
</evidence>
<organism evidence="1 2">
    <name type="scientific">Aquilutibacter rugosus</name>
    <dbReference type="NCBI Taxonomy" id="3115820"/>
    <lineage>
        <taxon>Bacteria</taxon>
        <taxon>Pseudomonadati</taxon>
        <taxon>Pseudomonadota</taxon>
        <taxon>Gammaproteobacteria</taxon>
        <taxon>Lysobacterales</taxon>
        <taxon>Lysobacteraceae</taxon>
        <taxon>Aquilutibacter</taxon>
    </lineage>
</organism>
<gene>
    <name evidence="1" type="ORF">V3390_00110</name>
</gene>
<dbReference type="RefSeq" id="WP_331702828.1">
    <property type="nucleotide sequence ID" value="NZ_JAZHBO010000001.1"/>
</dbReference>
<dbReference type="InterPro" id="IPR014859">
    <property type="entry name" value="Phage_TAC_4"/>
</dbReference>
<dbReference type="EMBL" id="JAZHBO010000001">
    <property type="protein sequence ID" value="MEF2154650.1"/>
    <property type="molecule type" value="Genomic_DNA"/>
</dbReference>
<protein>
    <submittedName>
        <fullName evidence="1">Phage tail assembly chaperone</fullName>
    </submittedName>
</protein>
<reference evidence="1 2" key="1">
    <citation type="submission" date="2024-01" db="EMBL/GenBank/DDBJ databases">
        <title>Novel species of the genus Luteimonas isolated from rivers.</title>
        <authorList>
            <person name="Lu H."/>
        </authorList>
    </citation>
    <scope>NUCLEOTIDE SEQUENCE [LARGE SCALE GENOMIC DNA]</scope>
    <source>
        <strain evidence="1 2">FXH3W</strain>
    </source>
</reference>
<dbReference type="Pfam" id="PF08748">
    <property type="entry name" value="Phage_TAC_4"/>
    <property type="match status" value="1"/>
</dbReference>
<name>A0ABU7UW45_9GAMM</name>
<sequence>MLKLKKTETFKMPVEIQLPDGARGTLTFNVKYKSKADLKRMGDEEFTDEQYIAEILVGAPEGLGDENGNAITGDEALREFNDGVYSAFLQNAFLQEFFARFGEARVKNSKSSRLR</sequence>
<accession>A0ABU7UW45</accession>
<proteinExistence type="predicted"/>
<comment type="caution">
    <text evidence="1">The sequence shown here is derived from an EMBL/GenBank/DDBJ whole genome shotgun (WGS) entry which is preliminary data.</text>
</comment>
<evidence type="ECO:0000313" key="2">
    <source>
        <dbReference type="Proteomes" id="UP001356170"/>
    </source>
</evidence>